<evidence type="ECO:0000313" key="3">
    <source>
        <dbReference type="Proteomes" id="UP000238479"/>
    </source>
</evidence>
<keyword evidence="1" id="KW-1133">Transmembrane helix</keyword>
<organism evidence="2 3">
    <name type="scientific">Rosa chinensis</name>
    <name type="common">China rose</name>
    <dbReference type="NCBI Taxonomy" id="74649"/>
    <lineage>
        <taxon>Eukaryota</taxon>
        <taxon>Viridiplantae</taxon>
        <taxon>Streptophyta</taxon>
        <taxon>Embryophyta</taxon>
        <taxon>Tracheophyta</taxon>
        <taxon>Spermatophyta</taxon>
        <taxon>Magnoliopsida</taxon>
        <taxon>eudicotyledons</taxon>
        <taxon>Gunneridae</taxon>
        <taxon>Pentapetalae</taxon>
        <taxon>rosids</taxon>
        <taxon>fabids</taxon>
        <taxon>Rosales</taxon>
        <taxon>Rosaceae</taxon>
        <taxon>Rosoideae</taxon>
        <taxon>Rosoideae incertae sedis</taxon>
        <taxon>Rosa</taxon>
    </lineage>
</organism>
<feature type="transmembrane region" description="Helical" evidence="1">
    <location>
        <begin position="21"/>
        <end position="47"/>
    </location>
</feature>
<protein>
    <submittedName>
        <fullName evidence="2">Uncharacterized protein</fullName>
    </submittedName>
</protein>
<evidence type="ECO:0000256" key="1">
    <source>
        <dbReference type="SAM" id="Phobius"/>
    </source>
</evidence>
<reference evidence="2 3" key="1">
    <citation type="journal article" date="2018" name="Nat. Genet.">
        <title>The Rosa genome provides new insights in the design of modern roses.</title>
        <authorList>
            <person name="Bendahmane M."/>
        </authorList>
    </citation>
    <scope>NUCLEOTIDE SEQUENCE [LARGE SCALE GENOMIC DNA]</scope>
    <source>
        <strain evidence="3">cv. Old Blush</strain>
    </source>
</reference>
<sequence>MVDGSAPSRRKIKCNDENKVLYVYSLYKVVLDICLPFVGFLFFPLLVTRETVFQKLEIIVVMK</sequence>
<evidence type="ECO:0000313" key="2">
    <source>
        <dbReference type="EMBL" id="PRQ23632.1"/>
    </source>
</evidence>
<keyword evidence="3" id="KW-1185">Reference proteome</keyword>
<proteinExistence type="predicted"/>
<keyword evidence="1" id="KW-0812">Transmembrane</keyword>
<dbReference type="Proteomes" id="UP000238479">
    <property type="component" value="Chromosome 6"/>
</dbReference>
<dbReference type="EMBL" id="PDCK01000044">
    <property type="protein sequence ID" value="PRQ23632.1"/>
    <property type="molecule type" value="Genomic_DNA"/>
</dbReference>
<gene>
    <name evidence="2" type="ORF">RchiOBHm_Chr6g0263481</name>
</gene>
<keyword evidence="1" id="KW-0472">Membrane</keyword>
<name>A0A2P6PNY6_ROSCH</name>
<dbReference type="AlphaFoldDB" id="A0A2P6PNY6"/>
<comment type="caution">
    <text evidence="2">The sequence shown here is derived from an EMBL/GenBank/DDBJ whole genome shotgun (WGS) entry which is preliminary data.</text>
</comment>
<accession>A0A2P6PNY6</accession>
<dbReference type="Gramene" id="PRQ23632">
    <property type="protein sequence ID" value="PRQ23632"/>
    <property type="gene ID" value="RchiOBHm_Chr6g0263481"/>
</dbReference>